<sequence length="189" mass="21476">MAAITAPMQALSLDGVASPEPPRDISPTESQTPTPEAPRRKSRPDQVDPRPFPPMEEWHEVDAAGDCMYYGFYAGDDGLQKMLINCFPEHLGHKDPMNATLLYPALMFLRKHFRRRDISLATAILPQRAKDLSPEIEDEVGEHVLILGLFPLEEEPYLNRMTQAEVDEFEELMGTKPTWYRVAHLMSDI</sequence>
<evidence type="ECO:0000313" key="3">
    <source>
        <dbReference type="Proteomes" id="UP000230002"/>
    </source>
</evidence>
<dbReference type="Proteomes" id="UP000230002">
    <property type="component" value="Unassembled WGS sequence"/>
</dbReference>
<dbReference type="OrthoDB" id="2609391at2759"/>
<organism evidence="2 3">
    <name type="scientific">Ganoderma sinense ZZ0214-1</name>
    <dbReference type="NCBI Taxonomy" id="1077348"/>
    <lineage>
        <taxon>Eukaryota</taxon>
        <taxon>Fungi</taxon>
        <taxon>Dikarya</taxon>
        <taxon>Basidiomycota</taxon>
        <taxon>Agaricomycotina</taxon>
        <taxon>Agaricomycetes</taxon>
        <taxon>Polyporales</taxon>
        <taxon>Polyporaceae</taxon>
        <taxon>Ganoderma</taxon>
    </lineage>
</organism>
<protein>
    <submittedName>
        <fullName evidence="2">Uncharacterized protein</fullName>
    </submittedName>
</protein>
<gene>
    <name evidence="2" type="ORF">GSI_01241</name>
</gene>
<comment type="caution">
    <text evidence="2">The sequence shown here is derived from an EMBL/GenBank/DDBJ whole genome shotgun (WGS) entry which is preliminary data.</text>
</comment>
<name>A0A2G8SUV6_9APHY</name>
<accession>A0A2G8SUV6</accession>
<keyword evidence="3" id="KW-1185">Reference proteome</keyword>
<feature type="region of interest" description="Disordered" evidence="1">
    <location>
        <begin position="1"/>
        <end position="56"/>
    </location>
</feature>
<evidence type="ECO:0000256" key="1">
    <source>
        <dbReference type="SAM" id="MobiDB-lite"/>
    </source>
</evidence>
<reference evidence="2 3" key="1">
    <citation type="journal article" date="2015" name="Sci. Rep.">
        <title>Chromosome-level genome map provides insights into diverse defense mechanisms in the medicinal fungus Ganoderma sinense.</title>
        <authorList>
            <person name="Zhu Y."/>
            <person name="Xu J."/>
            <person name="Sun C."/>
            <person name="Zhou S."/>
            <person name="Xu H."/>
            <person name="Nelson D.R."/>
            <person name="Qian J."/>
            <person name="Song J."/>
            <person name="Luo H."/>
            <person name="Xiang L."/>
            <person name="Li Y."/>
            <person name="Xu Z."/>
            <person name="Ji A."/>
            <person name="Wang L."/>
            <person name="Lu S."/>
            <person name="Hayward A."/>
            <person name="Sun W."/>
            <person name="Li X."/>
            <person name="Schwartz D.C."/>
            <person name="Wang Y."/>
            <person name="Chen S."/>
        </authorList>
    </citation>
    <scope>NUCLEOTIDE SEQUENCE [LARGE SCALE GENOMIC DNA]</scope>
    <source>
        <strain evidence="2 3">ZZ0214-1</strain>
    </source>
</reference>
<dbReference type="AlphaFoldDB" id="A0A2G8SUV6"/>
<proteinExistence type="predicted"/>
<evidence type="ECO:0000313" key="2">
    <source>
        <dbReference type="EMBL" id="PIL37547.1"/>
    </source>
</evidence>
<dbReference type="EMBL" id="AYKW01000001">
    <property type="protein sequence ID" value="PIL37547.1"/>
    <property type="molecule type" value="Genomic_DNA"/>
</dbReference>
<feature type="compositionally biased region" description="Basic and acidic residues" evidence="1">
    <location>
        <begin position="37"/>
        <end position="48"/>
    </location>
</feature>